<evidence type="ECO:0000313" key="2">
    <source>
        <dbReference type="EMBL" id="MFC0681805.1"/>
    </source>
</evidence>
<name>A0ABV6RXU6_9GAMM</name>
<dbReference type="SUPFAM" id="SSF51905">
    <property type="entry name" value="FAD/NAD(P)-binding domain"/>
    <property type="match status" value="2"/>
</dbReference>
<dbReference type="Gene3D" id="3.50.50.60">
    <property type="entry name" value="FAD/NAD(P)-binding domain"/>
    <property type="match status" value="1"/>
</dbReference>
<comment type="caution">
    <text evidence="2">The sequence shown here is derived from an EMBL/GenBank/DDBJ whole genome shotgun (WGS) entry which is preliminary data.</text>
</comment>
<keyword evidence="2" id="KW-0503">Monooxygenase</keyword>
<evidence type="ECO:0000313" key="3">
    <source>
        <dbReference type="Proteomes" id="UP001589896"/>
    </source>
</evidence>
<dbReference type="RefSeq" id="WP_386675105.1">
    <property type="nucleotide sequence ID" value="NZ_JBHLTG010000009.1"/>
</dbReference>
<keyword evidence="1 2" id="KW-0560">Oxidoreductase</keyword>
<accession>A0ABV6RXU6</accession>
<sequence length="380" mass="41234">MEPFPASSEPVDTVIIGGGQSGLALGYHLARCKVHFVILDAEARIGDAWRRRWNSMRLFTPAKYDGLPGMPFPGDRLSFPTKDEQADYLEAYAARFALPVRTGVRVERVRRIKDEFLVEAGSSRWRARSVVLATGGNQLPFVPRFADRLADSILQLHSSEYREPAQLRPGAVLVVGVGNSGAEIALELSRDRAVVLSGEPTGELPFRHGRNAARYALPVIRFVGTRVLTLGTPIGRKAAVRFAGPPLIRTRLRDLAAAGVTRVPRIADVVDGRPATAEGRLLDVVNVVWCTGYREDYALLDVQGLGLPGVPAQRPEHVRGVVAAVPGLYLLGQEFLFAVTSATLPGVRRDAKYLASQITARSQRASDQPVLVGVGGRGRP</sequence>
<dbReference type="PRINTS" id="PR00368">
    <property type="entry name" value="FADPNR"/>
</dbReference>
<protein>
    <submittedName>
        <fullName evidence="2">Flavin-containing monooxygenase</fullName>
        <ecNumber evidence="2">1.14.13.-</ecNumber>
    </submittedName>
</protein>
<reference evidence="2 3" key="1">
    <citation type="submission" date="2024-09" db="EMBL/GenBank/DDBJ databases">
        <authorList>
            <person name="Sun Q."/>
            <person name="Mori K."/>
        </authorList>
    </citation>
    <scope>NUCLEOTIDE SEQUENCE [LARGE SCALE GENOMIC DNA]</scope>
    <source>
        <strain evidence="2 3">KCTC 23076</strain>
    </source>
</reference>
<dbReference type="InterPro" id="IPR050982">
    <property type="entry name" value="Auxin_biosynth/cation_transpt"/>
</dbReference>
<gene>
    <name evidence="2" type="ORF">ACFFGH_28570</name>
</gene>
<dbReference type="InterPro" id="IPR036188">
    <property type="entry name" value="FAD/NAD-bd_sf"/>
</dbReference>
<dbReference type="PANTHER" id="PTHR43539:SF78">
    <property type="entry name" value="FLAVIN-CONTAINING MONOOXYGENASE"/>
    <property type="match status" value="1"/>
</dbReference>
<dbReference type="PANTHER" id="PTHR43539">
    <property type="entry name" value="FLAVIN-BINDING MONOOXYGENASE-LIKE PROTEIN (AFU_ORTHOLOGUE AFUA_4G09220)"/>
    <property type="match status" value="1"/>
</dbReference>
<keyword evidence="3" id="KW-1185">Reference proteome</keyword>
<proteinExistence type="predicted"/>
<organism evidence="2 3">
    <name type="scientific">Lysobacter korlensis</name>
    <dbReference type="NCBI Taxonomy" id="553636"/>
    <lineage>
        <taxon>Bacteria</taxon>
        <taxon>Pseudomonadati</taxon>
        <taxon>Pseudomonadota</taxon>
        <taxon>Gammaproteobacteria</taxon>
        <taxon>Lysobacterales</taxon>
        <taxon>Lysobacteraceae</taxon>
        <taxon>Lysobacter</taxon>
    </lineage>
</organism>
<dbReference type="EC" id="1.14.13.-" evidence="2"/>
<dbReference type="Proteomes" id="UP001589896">
    <property type="component" value="Unassembled WGS sequence"/>
</dbReference>
<dbReference type="EMBL" id="JBHLTG010000009">
    <property type="protein sequence ID" value="MFC0681805.1"/>
    <property type="molecule type" value="Genomic_DNA"/>
</dbReference>
<dbReference type="GO" id="GO:0004497">
    <property type="term" value="F:monooxygenase activity"/>
    <property type="evidence" value="ECO:0007669"/>
    <property type="project" value="UniProtKB-KW"/>
</dbReference>
<dbReference type="PRINTS" id="PR00469">
    <property type="entry name" value="PNDRDTASEII"/>
</dbReference>
<dbReference type="Pfam" id="PF13738">
    <property type="entry name" value="Pyr_redox_3"/>
    <property type="match status" value="1"/>
</dbReference>
<evidence type="ECO:0000256" key="1">
    <source>
        <dbReference type="ARBA" id="ARBA00023002"/>
    </source>
</evidence>